<keyword evidence="1" id="KW-0175">Coiled coil</keyword>
<dbReference type="RefSeq" id="WP_161052959.1">
    <property type="nucleotide sequence ID" value="NZ_WWCT01000001.1"/>
</dbReference>
<proteinExistence type="predicted"/>
<organism evidence="3 4">
    <name type="scientific">Duganella levis</name>
    <dbReference type="NCBI Taxonomy" id="2692169"/>
    <lineage>
        <taxon>Bacteria</taxon>
        <taxon>Pseudomonadati</taxon>
        <taxon>Pseudomonadota</taxon>
        <taxon>Betaproteobacteria</taxon>
        <taxon>Burkholderiales</taxon>
        <taxon>Oxalobacteraceae</taxon>
        <taxon>Telluria group</taxon>
        <taxon>Duganella</taxon>
    </lineage>
</organism>
<evidence type="ECO:0000313" key="4">
    <source>
        <dbReference type="Proteomes" id="UP000642144"/>
    </source>
</evidence>
<accession>A0ABW9VT48</accession>
<evidence type="ECO:0000256" key="1">
    <source>
        <dbReference type="SAM" id="Coils"/>
    </source>
</evidence>
<dbReference type="NCBIfam" id="TIGR02791">
    <property type="entry name" value="VirB5"/>
    <property type="match status" value="1"/>
</dbReference>
<dbReference type="InterPro" id="IPR023220">
    <property type="entry name" value="T4SS_VirB5-domain"/>
</dbReference>
<evidence type="ECO:0000256" key="2">
    <source>
        <dbReference type="SAM" id="SignalP"/>
    </source>
</evidence>
<keyword evidence="2" id="KW-0732">Signal</keyword>
<name>A0ABW9VT48_9BURK</name>
<evidence type="ECO:0000313" key="3">
    <source>
        <dbReference type="EMBL" id="MYN24795.1"/>
    </source>
</evidence>
<dbReference type="Pfam" id="PF07996">
    <property type="entry name" value="T4SS"/>
    <property type="match status" value="1"/>
</dbReference>
<sequence>MKLRPLIIAAVILCAHGASHAQFAVIDGANLGQAIKQVQAWEKQYKQMIEQQNQLKQQLTAATGSRGLGGLANNPLLQATVPSELPEIYKALQSQGWSGLSVVAQAIRLQSKLYNCENRSGDALITCQRLLNNGAQQQALLQQALALTTARSTQIQALQQHINATSDPKSIAELQARLQVETTQVGNDANRLALMRGLAEAADRSAEQAVREKVLHSLTLKTNGSETFHFVPMK</sequence>
<dbReference type="Proteomes" id="UP000642144">
    <property type="component" value="Unassembled WGS sequence"/>
</dbReference>
<feature type="signal peptide" evidence="2">
    <location>
        <begin position="1"/>
        <end position="21"/>
    </location>
</feature>
<feature type="coiled-coil region" evidence="1">
    <location>
        <begin position="31"/>
        <end position="62"/>
    </location>
</feature>
<protein>
    <submittedName>
        <fullName evidence="3">P-type DNA transfer protein VirB5</fullName>
    </submittedName>
</protein>
<comment type="caution">
    <text evidence="3">The sequence shown here is derived from an EMBL/GenBank/DDBJ whole genome shotgun (WGS) entry which is preliminary data.</text>
</comment>
<dbReference type="Gene3D" id="1.20.58.430">
    <property type="entry name" value="Type IV secretion system, VirB5-domain"/>
    <property type="match status" value="1"/>
</dbReference>
<reference evidence="3 4" key="1">
    <citation type="submission" date="2019-12" db="EMBL/GenBank/DDBJ databases">
        <title>Novel species isolated from a subtropical stream in China.</title>
        <authorList>
            <person name="Lu H."/>
        </authorList>
    </citation>
    <scope>NUCLEOTIDE SEQUENCE [LARGE SCALE GENOMIC DNA]</scope>
    <source>
        <strain evidence="3 4">CY42W</strain>
    </source>
</reference>
<dbReference type="InterPro" id="IPR014158">
    <property type="entry name" value="T4SS_VirB5"/>
</dbReference>
<feature type="chain" id="PRO_5047543601" evidence="2">
    <location>
        <begin position="22"/>
        <end position="234"/>
    </location>
</feature>
<gene>
    <name evidence="3" type="primary">virB5</name>
    <name evidence="3" type="ORF">GTP69_00040</name>
</gene>
<dbReference type="EMBL" id="WWCT01000001">
    <property type="protein sequence ID" value="MYN24795.1"/>
    <property type="molecule type" value="Genomic_DNA"/>
</dbReference>
<keyword evidence="4" id="KW-1185">Reference proteome</keyword>
<dbReference type="CDD" id="cd14262">
    <property type="entry name" value="VirB5_like"/>
    <property type="match status" value="1"/>
</dbReference>
<dbReference type="SUPFAM" id="SSF101082">
    <property type="entry name" value="Typo IV secretion system protein TraC"/>
    <property type="match status" value="1"/>
</dbReference>